<protein>
    <submittedName>
        <fullName evidence="1">Uncharacterized protein</fullName>
    </submittedName>
</protein>
<keyword evidence="2" id="KW-1185">Reference proteome</keyword>
<proteinExistence type="predicted"/>
<reference evidence="2" key="1">
    <citation type="submission" date="2013-01" db="EMBL/GenBank/DDBJ databases">
        <title>Draft Genome Sequence of a Mulberry Tree, Morus notabilis C.K. Schneid.</title>
        <authorList>
            <person name="He N."/>
            <person name="Zhao S."/>
        </authorList>
    </citation>
    <scope>NUCLEOTIDE SEQUENCE</scope>
</reference>
<sequence>MLRFVIHFHPHLVIDVSVFFLHSLSVQRRIADLEELSRGSFKGPSLITTSRDEIGNANEIAILENVLGNRLALDMQQWLSSLHASHMELVMEMMELRPRVQCTVIPPPPRIVLPRTDEEDEEEDGENVNFGFTGTSISNRDEEVLASVVLFSPAPLLFLQGKRARGDDGIWRGRPPLLHRSLTEEWEGDDDDNHEIWSRSRPLTTFLMPPKI</sequence>
<organism evidence="1 2">
    <name type="scientific">Morus notabilis</name>
    <dbReference type="NCBI Taxonomy" id="981085"/>
    <lineage>
        <taxon>Eukaryota</taxon>
        <taxon>Viridiplantae</taxon>
        <taxon>Streptophyta</taxon>
        <taxon>Embryophyta</taxon>
        <taxon>Tracheophyta</taxon>
        <taxon>Spermatophyta</taxon>
        <taxon>Magnoliopsida</taxon>
        <taxon>eudicotyledons</taxon>
        <taxon>Gunneridae</taxon>
        <taxon>Pentapetalae</taxon>
        <taxon>rosids</taxon>
        <taxon>fabids</taxon>
        <taxon>Rosales</taxon>
        <taxon>Moraceae</taxon>
        <taxon>Moreae</taxon>
        <taxon>Morus</taxon>
    </lineage>
</organism>
<gene>
    <name evidence="1" type="ORF">L484_004258</name>
</gene>
<evidence type="ECO:0000313" key="2">
    <source>
        <dbReference type="Proteomes" id="UP000030645"/>
    </source>
</evidence>
<accession>W9RLG2</accession>
<evidence type="ECO:0000313" key="1">
    <source>
        <dbReference type="EMBL" id="EXB80526.1"/>
    </source>
</evidence>
<dbReference type="Proteomes" id="UP000030645">
    <property type="component" value="Unassembled WGS sequence"/>
</dbReference>
<dbReference type="EMBL" id="KE344810">
    <property type="protein sequence ID" value="EXB80526.1"/>
    <property type="molecule type" value="Genomic_DNA"/>
</dbReference>
<name>W9RLG2_9ROSA</name>
<dbReference type="AlphaFoldDB" id="W9RLG2"/>